<dbReference type="OMA" id="VRHTYML"/>
<dbReference type="AlphaFoldDB" id="J3NA44"/>
<keyword evidence="3" id="KW-1185">Reference proteome</keyword>
<dbReference type="EnsemblPlants" id="OB11G26800.1">
    <property type="protein sequence ID" value="OB11G26800.1"/>
    <property type="gene ID" value="OB11G26800"/>
</dbReference>
<dbReference type="HOGENOM" id="CLU_100010_1_1_1"/>
<dbReference type="STRING" id="4533.J3NA44"/>
<dbReference type="PANTHER" id="PTHR46604:SF4">
    <property type="entry name" value="EXPRESSED PROTEIN"/>
    <property type="match status" value="1"/>
</dbReference>
<dbReference type="InterPro" id="IPR045766">
    <property type="entry name" value="MCAfunc"/>
</dbReference>
<protein>
    <recommendedName>
        <fullName evidence="1">MCAfunc domain-containing protein</fullName>
    </recommendedName>
</protein>
<organism evidence="2">
    <name type="scientific">Oryza brachyantha</name>
    <name type="common">malo sina</name>
    <dbReference type="NCBI Taxonomy" id="4533"/>
    <lineage>
        <taxon>Eukaryota</taxon>
        <taxon>Viridiplantae</taxon>
        <taxon>Streptophyta</taxon>
        <taxon>Embryophyta</taxon>
        <taxon>Tracheophyta</taxon>
        <taxon>Spermatophyta</taxon>
        <taxon>Magnoliopsida</taxon>
        <taxon>Liliopsida</taxon>
        <taxon>Poales</taxon>
        <taxon>Poaceae</taxon>
        <taxon>BOP clade</taxon>
        <taxon>Oryzoideae</taxon>
        <taxon>Oryzeae</taxon>
        <taxon>Oryzinae</taxon>
        <taxon>Oryza</taxon>
    </lineage>
</organism>
<dbReference type="GO" id="GO:0007166">
    <property type="term" value="P:cell surface receptor signaling pathway"/>
    <property type="evidence" value="ECO:0007669"/>
    <property type="project" value="InterPro"/>
</dbReference>
<dbReference type="InterPro" id="IPR059179">
    <property type="entry name" value="MLKL-like_MCAfunc"/>
</dbReference>
<dbReference type="CDD" id="cd21037">
    <property type="entry name" value="MLKL_NTD"/>
    <property type="match status" value="1"/>
</dbReference>
<dbReference type="Pfam" id="PF19584">
    <property type="entry name" value="MCAfunc"/>
    <property type="match status" value="1"/>
</dbReference>
<reference evidence="2" key="1">
    <citation type="journal article" date="2013" name="Nat. Commun.">
        <title>Whole-genome sequencing of Oryza brachyantha reveals mechanisms underlying Oryza genome evolution.</title>
        <authorList>
            <person name="Chen J."/>
            <person name="Huang Q."/>
            <person name="Gao D."/>
            <person name="Wang J."/>
            <person name="Lang Y."/>
            <person name="Liu T."/>
            <person name="Li B."/>
            <person name="Bai Z."/>
            <person name="Luis Goicoechea J."/>
            <person name="Liang C."/>
            <person name="Chen C."/>
            <person name="Zhang W."/>
            <person name="Sun S."/>
            <person name="Liao Y."/>
            <person name="Zhang X."/>
            <person name="Yang L."/>
            <person name="Song C."/>
            <person name="Wang M."/>
            <person name="Shi J."/>
            <person name="Liu G."/>
            <person name="Liu J."/>
            <person name="Zhou H."/>
            <person name="Zhou W."/>
            <person name="Yu Q."/>
            <person name="An N."/>
            <person name="Chen Y."/>
            <person name="Cai Q."/>
            <person name="Wang B."/>
            <person name="Liu B."/>
            <person name="Min J."/>
            <person name="Huang Y."/>
            <person name="Wu H."/>
            <person name="Li Z."/>
            <person name="Zhang Y."/>
            <person name="Yin Y."/>
            <person name="Song W."/>
            <person name="Jiang J."/>
            <person name="Jackson S.A."/>
            <person name="Wing R.A."/>
            <person name="Wang J."/>
            <person name="Chen M."/>
        </authorList>
    </citation>
    <scope>NUCLEOTIDE SEQUENCE [LARGE SCALE GENOMIC DNA]</scope>
    <source>
        <strain evidence="2">cv. IRGC 101232</strain>
    </source>
</reference>
<accession>J3NA44</accession>
<dbReference type="PANTHER" id="PTHR46604">
    <property type="entry name" value="PROTEIN MID1-COMPLEMENTING ACTIVITY 1"/>
    <property type="match status" value="1"/>
</dbReference>
<dbReference type="Gramene" id="OB11G26800.1">
    <property type="protein sequence ID" value="OB11G26800.1"/>
    <property type="gene ID" value="OB11G26800"/>
</dbReference>
<feature type="domain" description="MCAfunc" evidence="1">
    <location>
        <begin position="18"/>
        <end position="124"/>
    </location>
</feature>
<name>J3NA44_ORYBR</name>
<reference evidence="2" key="2">
    <citation type="submission" date="2013-04" db="UniProtKB">
        <authorList>
            <consortium name="EnsemblPlants"/>
        </authorList>
    </citation>
    <scope>IDENTIFICATION</scope>
</reference>
<sequence length="130" mass="14690">MSTAANIAQLTSVGALGLITLIVEAAKTARRNKRTCLKLAKLVEQVGDLLRALQEQPRVTFMEQLETSAPLMELQETLRQAHELVKSCRRGSYPRRFCAGKDHGDRLRDVQSKINTILHIVALFRNIFYK</sequence>
<dbReference type="Gene3D" id="1.20.930.20">
    <property type="entry name" value="Adaptor protein Cbl, N-terminal domain"/>
    <property type="match status" value="1"/>
</dbReference>
<evidence type="ECO:0000313" key="3">
    <source>
        <dbReference type="Proteomes" id="UP000006038"/>
    </source>
</evidence>
<proteinExistence type="predicted"/>
<evidence type="ECO:0000259" key="1">
    <source>
        <dbReference type="Pfam" id="PF19584"/>
    </source>
</evidence>
<dbReference type="Proteomes" id="UP000006038">
    <property type="component" value="Chromosome 11"/>
</dbReference>
<evidence type="ECO:0000313" key="2">
    <source>
        <dbReference type="EnsemblPlants" id="OB11G26800.1"/>
    </source>
</evidence>
<dbReference type="InterPro" id="IPR036537">
    <property type="entry name" value="Adaptor_Cbl_N_dom_sf"/>
</dbReference>